<reference evidence="1" key="1">
    <citation type="journal article" date="2021" name="Proc. Natl. Acad. Sci. U.S.A.">
        <title>A Catalog of Tens of Thousands of Viruses from Human Metagenomes Reveals Hidden Associations with Chronic Diseases.</title>
        <authorList>
            <person name="Tisza M.J."/>
            <person name="Buck C.B."/>
        </authorList>
    </citation>
    <scope>NUCLEOTIDE SEQUENCE</scope>
    <source>
        <strain evidence="1">Ctxjx4</strain>
    </source>
</reference>
<protein>
    <submittedName>
        <fullName evidence="1">Uncharacterized protein</fullName>
    </submittedName>
</protein>
<evidence type="ECO:0000313" key="1">
    <source>
        <dbReference type="EMBL" id="DAD76361.1"/>
    </source>
</evidence>
<sequence>MTSAQEGYNNKLKNKLFGLLCEFEKNREWEKFLDSIIIELIGIPEDERTINYYILMYKLSSLRYLRYEYFRSTVFDCMTLISKG</sequence>
<dbReference type="EMBL" id="BK014799">
    <property type="protein sequence ID" value="DAD76361.1"/>
    <property type="molecule type" value="Genomic_DNA"/>
</dbReference>
<proteinExistence type="predicted"/>
<organism evidence="1">
    <name type="scientific">Siphoviridae sp. ctxjx4</name>
    <dbReference type="NCBI Taxonomy" id="2826522"/>
    <lineage>
        <taxon>Viruses</taxon>
        <taxon>Duplodnaviria</taxon>
        <taxon>Heunggongvirae</taxon>
        <taxon>Uroviricota</taxon>
        <taxon>Caudoviricetes</taxon>
    </lineage>
</organism>
<accession>A0A8S5M214</accession>
<name>A0A8S5M214_9CAUD</name>